<name>A0ABW1SW22_9ACTN</name>
<dbReference type="EMBL" id="JBHSTI010000001">
    <property type="protein sequence ID" value="MFC6236265.1"/>
    <property type="molecule type" value="Genomic_DNA"/>
</dbReference>
<feature type="transmembrane region" description="Helical" evidence="1">
    <location>
        <begin position="156"/>
        <end position="179"/>
    </location>
</feature>
<keyword evidence="3" id="KW-1185">Reference proteome</keyword>
<feature type="transmembrane region" description="Helical" evidence="1">
    <location>
        <begin position="14"/>
        <end position="33"/>
    </location>
</feature>
<organism evidence="2 3">
    <name type="scientific">Longivirga aurantiaca</name>
    <dbReference type="NCBI Taxonomy" id="1837743"/>
    <lineage>
        <taxon>Bacteria</taxon>
        <taxon>Bacillati</taxon>
        <taxon>Actinomycetota</taxon>
        <taxon>Actinomycetes</taxon>
        <taxon>Sporichthyales</taxon>
        <taxon>Sporichthyaceae</taxon>
        <taxon>Longivirga</taxon>
    </lineage>
</organism>
<evidence type="ECO:0000256" key="1">
    <source>
        <dbReference type="SAM" id="Phobius"/>
    </source>
</evidence>
<sequence>MTGSRRPVTPLRRVRGLVVGLVGALVAVGGHVLGGGDAVTPAVVAALALVVAGTVVASAQRWTAPRLLVALVAAQPAVHGVLWLTSPTGAVDPRLSAVGPASHPAHAHVGPDGRMLLAHAAAVVVAALLLAALEACALSLWSLVHAVRLVTARATVPAMVTLAVTGCSAAVSGTGLVVVGRRPRRGPPRLLAPC</sequence>
<dbReference type="Proteomes" id="UP001596138">
    <property type="component" value="Unassembled WGS sequence"/>
</dbReference>
<comment type="caution">
    <text evidence="2">The sequence shown here is derived from an EMBL/GenBank/DDBJ whole genome shotgun (WGS) entry which is preliminary data.</text>
</comment>
<gene>
    <name evidence="2" type="ORF">ACFQGU_00110</name>
</gene>
<keyword evidence="1" id="KW-0812">Transmembrane</keyword>
<accession>A0ABW1SW22</accession>
<evidence type="ECO:0000313" key="2">
    <source>
        <dbReference type="EMBL" id="MFC6236265.1"/>
    </source>
</evidence>
<keyword evidence="1" id="KW-0472">Membrane</keyword>
<proteinExistence type="predicted"/>
<protein>
    <recommendedName>
        <fullName evidence="4">Integral membrane protein</fullName>
    </recommendedName>
</protein>
<feature type="transmembrane region" description="Helical" evidence="1">
    <location>
        <begin position="39"/>
        <end position="59"/>
    </location>
</feature>
<dbReference type="RefSeq" id="WP_386763314.1">
    <property type="nucleotide sequence ID" value="NZ_JBHSTI010000001.1"/>
</dbReference>
<keyword evidence="1" id="KW-1133">Transmembrane helix</keyword>
<reference evidence="3" key="1">
    <citation type="journal article" date="2019" name="Int. J. Syst. Evol. Microbiol.">
        <title>The Global Catalogue of Microorganisms (GCM) 10K type strain sequencing project: providing services to taxonomists for standard genome sequencing and annotation.</title>
        <authorList>
            <consortium name="The Broad Institute Genomics Platform"/>
            <consortium name="The Broad Institute Genome Sequencing Center for Infectious Disease"/>
            <person name="Wu L."/>
            <person name="Ma J."/>
        </authorList>
    </citation>
    <scope>NUCLEOTIDE SEQUENCE [LARGE SCALE GENOMIC DNA]</scope>
    <source>
        <strain evidence="3">CGMCC 4.7317</strain>
    </source>
</reference>
<evidence type="ECO:0000313" key="3">
    <source>
        <dbReference type="Proteomes" id="UP001596138"/>
    </source>
</evidence>
<feature type="transmembrane region" description="Helical" evidence="1">
    <location>
        <begin position="116"/>
        <end position="144"/>
    </location>
</feature>
<evidence type="ECO:0008006" key="4">
    <source>
        <dbReference type="Google" id="ProtNLM"/>
    </source>
</evidence>